<dbReference type="Pfam" id="PF16529">
    <property type="entry name" value="Ge1_WD40"/>
    <property type="match status" value="1"/>
</dbReference>
<evidence type="ECO:0000259" key="8">
    <source>
        <dbReference type="Pfam" id="PF16529"/>
    </source>
</evidence>
<evidence type="ECO:0000313" key="11">
    <source>
        <dbReference type="Proteomes" id="UP000278807"/>
    </source>
</evidence>
<feature type="compositionally biased region" description="Low complexity" evidence="7">
    <location>
        <begin position="428"/>
        <end position="440"/>
    </location>
</feature>
<evidence type="ECO:0000313" key="12">
    <source>
        <dbReference type="WBParaSite" id="HNAJ_0000891501-mRNA-1"/>
    </source>
</evidence>
<keyword evidence="6" id="KW-0175">Coiled coil</keyword>
<feature type="compositionally biased region" description="Polar residues" evidence="7">
    <location>
        <begin position="458"/>
        <end position="470"/>
    </location>
</feature>
<dbReference type="Proteomes" id="UP000278807">
    <property type="component" value="Unassembled WGS sequence"/>
</dbReference>
<evidence type="ECO:0000259" key="9">
    <source>
        <dbReference type="Pfam" id="PF21289"/>
    </source>
</evidence>
<dbReference type="InterPro" id="IPR044938">
    <property type="entry name" value="EDC4_C_sf"/>
</dbReference>
<dbReference type="AlphaFoldDB" id="A0A0R3TNF7"/>
<dbReference type="SUPFAM" id="SSF50978">
    <property type="entry name" value="WD40 repeat-like"/>
    <property type="match status" value="1"/>
</dbReference>
<dbReference type="InterPro" id="IPR015943">
    <property type="entry name" value="WD40/YVTN_repeat-like_dom_sf"/>
</dbReference>
<evidence type="ECO:0000313" key="10">
    <source>
        <dbReference type="EMBL" id="VDO05104.1"/>
    </source>
</evidence>
<comment type="subcellular location">
    <subcellularLocation>
        <location evidence="1">Cytoplasm</location>
        <location evidence="1">P-body</location>
    </subcellularLocation>
</comment>
<name>A0A0R3TNF7_RODNA</name>
<dbReference type="STRING" id="102285.A0A0R3TNF7"/>
<keyword evidence="5" id="KW-0677">Repeat</keyword>
<dbReference type="GO" id="GO:0000932">
    <property type="term" value="C:P-body"/>
    <property type="evidence" value="ECO:0007669"/>
    <property type="project" value="UniProtKB-SubCell"/>
</dbReference>
<evidence type="ECO:0000256" key="7">
    <source>
        <dbReference type="SAM" id="MobiDB-lite"/>
    </source>
</evidence>
<dbReference type="PANTHER" id="PTHR15598:SF5">
    <property type="entry name" value="ENHANCER OF MRNA-DECAPPING PROTEIN 4"/>
    <property type="match status" value="1"/>
</dbReference>
<dbReference type="InterPro" id="IPR032401">
    <property type="entry name" value="EDC4_WD40"/>
</dbReference>
<keyword evidence="11" id="KW-1185">Reference proteome</keyword>
<evidence type="ECO:0000256" key="2">
    <source>
        <dbReference type="ARBA" id="ARBA00009639"/>
    </source>
</evidence>
<dbReference type="Gene3D" id="2.130.10.10">
    <property type="entry name" value="YVTN repeat-like/Quinoprotein amine dehydrogenase"/>
    <property type="match status" value="1"/>
</dbReference>
<feature type="domain" description="Enhancer of mRNA-decapping protein 4 WD40 repeat region" evidence="8">
    <location>
        <begin position="3"/>
        <end position="326"/>
    </location>
</feature>
<dbReference type="PANTHER" id="PTHR15598">
    <property type="entry name" value="ENHANCER OF MRNA-DECAPPING PROTEIN 4"/>
    <property type="match status" value="1"/>
</dbReference>
<accession>A0A0R3TNF7</accession>
<dbReference type="Gene3D" id="1.10.220.100">
    <property type="entry name" value="conserved c-terminal region of ge- 1"/>
    <property type="match status" value="1"/>
</dbReference>
<reference evidence="10 11" key="2">
    <citation type="submission" date="2018-11" db="EMBL/GenBank/DDBJ databases">
        <authorList>
            <consortium name="Pathogen Informatics"/>
        </authorList>
    </citation>
    <scope>NUCLEOTIDE SEQUENCE [LARGE SCALE GENOMIC DNA]</scope>
</reference>
<organism evidence="12">
    <name type="scientific">Rodentolepis nana</name>
    <name type="common">Dwarf tapeworm</name>
    <name type="synonym">Hymenolepis nana</name>
    <dbReference type="NCBI Taxonomy" id="102285"/>
    <lineage>
        <taxon>Eukaryota</taxon>
        <taxon>Metazoa</taxon>
        <taxon>Spiralia</taxon>
        <taxon>Lophotrochozoa</taxon>
        <taxon>Platyhelminthes</taxon>
        <taxon>Cestoda</taxon>
        <taxon>Eucestoda</taxon>
        <taxon>Cyclophyllidea</taxon>
        <taxon>Hymenolepididae</taxon>
        <taxon>Rodentolepis</taxon>
    </lineage>
</organism>
<dbReference type="InterPro" id="IPR036322">
    <property type="entry name" value="WD40_repeat_dom_sf"/>
</dbReference>
<feature type="region of interest" description="Disordered" evidence="7">
    <location>
        <begin position="646"/>
        <end position="675"/>
    </location>
</feature>
<feature type="compositionally biased region" description="Polar residues" evidence="7">
    <location>
        <begin position="1003"/>
        <end position="1021"/>
    </location>
</feature>
<comment type="similarity">
    <text evidence="2">Belongs to the WD repeat EDC4 family.</text>
</comment>
<dbReference type="OrthoDB" id="21128at2759"/>
<keyword evidence="3" id="KW-0963">Cytoplasm</keyword>
<dbReference type="WBParaSite" id="HNAJ_0000891501-mRNA-1">
    <property type="protein sequence ID" value="HNAJ_0000891501-mRNA-1"/>
    <property type="gene ID" value="HNAJ_0000891501"/>
</dbReference>
<proteinExistence type="inferred from homology"/>
<feature type="domain" description="Enhancer of mRNA-decapping protein 4 C-terminal" evidence="9">
    <location>
        <begin position="1056"/>
        <end position="1155"/>
    </location>
</feature>
<evidence type="ECO:0000256" key="5">
    <source>
        <dbReference type="ARBA" id="ARBA00022737"/>
    </source>
</evidence>
<evidence type="ECO:0000256" key="4">
    <source>
        <dbReference type="ARBA" id="ARBA00022574"/>
    </source>
</evidence>
<feature type="compositionally biased region" description="Low complexity" evidence="7">
    <location>
        <begin position="472"/>
        <end position="486"/>
    </location>
</feature>
<feature type="region of interest" description="Disordered" evidence="7">
    <location>
        <begin position="997"/>
        <end position="1037"/>
    </location>
</feature>
<dbReference type="Pfam" id="PF21289">
    <property type="entry name" value="EDC4_C"/>
    <property type="match status" value="1"/>
</dbReference>
<keyword evidence="4" id="KW-0853">WD repeat</keyword>
<sequence>MVSPLVSYEWEYKHYPSKIISKHMPSGNLAWLIKPDPTQLFVRLTHGRNRSLIRDFDGDFLTLDFSQYDKPILAILGPDGVLKIYHINFTHGDNDLLITFNLAENVASITHFLLEWGPKSKLPKNGMDTSLLLVATVNKKVFVIDLNGVVENLDQSDQDFTEALSRYRTKPRLLSNMINIISPFSHDVEAVTFSVDASTLFVSADLGNIFAFNLFDKNRPCFIAFQSWPTDTYSPLFVLNYVNYKGIDYLIGGTNSCREFRLWRLPNFKLLQTIRFCSNEEEESVEENKKRSPPPVLISQFDQESGVMFISDIKRTVLYTLLLASNPNNPEELRFQCLCEFPLVAPCIAFNLNHATRSHSFDKLSFCVATALVDSALADSDNIAANLLLIHPKALAVGRLSFFVPLQTYIQKDLNSSLEFPNSEESEPNSSSSVVSSNPPEEMDVFSRLLNIRPKSEASNPIHYNSQGNVGNAASPSENPPSLESSTPKISLEGEVTQNSTIGIRSSPSSQQESVGGSAVFGGSGLSKIFDSSPSNIDPPSLISVYPHATSPNLQENLQHGPSTSSALTADASRTPFAGFGRGYKTPVLSDSVCSLAGSSSVASLSSSLRHNSSTNNFVGPPNDNQNRAIGLSMKNVLSDSTRSLDGYSVGTNIPQSQGDSQFHKVQNQNQRGSTSAFSLDESLLGGSGDNNGDIVPLLKAIFRQNKEILGSVKTLTNKVLENKNNLAKLSNEQKLIMKQVNSLTSAAPGTPVYPVASSTTSPPPWANQILDHVRKQKTESAKQLSQLEIAVKNLQLTAANLPPDTVMGPRSLVSPTPSLDNKQIVEQVRGVVRNELHNLFQANSPKIVDPLIQNLRGNLERILSPLPQIVADRMLTVIKEPKFVQYIADQMSGSLSPVVAEGYRNELRQTLVPGLNNVVDKLCKDLDDLVQGAMNRHIQTVTMRIESGVQSTCNKMDSSTKKFDDQIKSLSKDISGKVAGRVNDVLNKALQQQQTKAQQVQPVSPVNSLPNAGFGRTSTTPILIPPQNPQPQQQQQQQLKNPNLGSNDAITNALNLIQAGQYPQALEVALTSPNQAVLLQVLPKIPVVSLFDQNIRQEILLSLIHQLSCGNLQDQLEMKLSFLQEAVTHLRVNDSTVREMGWGILNGLSSKLTIVRMSIKLNTAQENRFVILQRSLSEKQAALMH</sequence>
<dbReference type="EMBL" id="UZAE01012427">
    <property type="protein sequence ID" value="VDO05104.1"/>
    <property type="molecule type" value="Genomic_DNA"/>
</dbReference>
<dbReference type="InterPro" id="IPR045152">
    <property type="entry name" value="EDC4-like"/>
</dbReference>
<gene>
    <name evidence="10" type="ORF">HNAJ_LOCUS8911</name>
</gene>
<dbReference type="GO" id="GO:0031087">
    <property type="term" value="P:deadenylation-independent decapping of nuclear-transcribed mRNA"/>
    <property type="evidence" value="ECO:0007669"/>
    <property type="project" value="InterPro"/>
</dbReference>
<reference evidence="12" key="1">
    <citation type="submission" date="2017-02" db="UniProtKB">
        <authorList>
            <consortium name="WormBaseParasite"/>
        </authorList>
    </citation>
    <scope>IDENTIFICATION</scope>
</reference>
<evidence type="ECO:0000256" key="3">
    <source>
        <dbReference type="ARBA" id="ARBA00022490"/>
    </source>
</evidence>
<feature type="region of interest" description="Disordered" evidence="7">
    <location>
        <begin position="458"/>
        <end position="489"/>
    </location>
</feature>
<dbReference type="InterPro" id="IPR049404">
    <property type="entry name" value="EDC4_C"/>
</dbReference>
<feature type="region of interest" description="Disordered" evidence="7">
    <location>
        <begin position="419"/>
        <end position="440"/>
    </location>
</feature>
<evidence type="ECO:0000256" key="1">
    <source>
        <dbReference type="ARBA" id="ARBA00004201"/>
    </source>
</evidence>
<evidence type="ECO:0000256" key="6">
    <source>
        <dbReference type="ARBA" id="ARBA00023054"/>
    </source>
</evidence>
<protein>
    <submittedName>
        <fullName evidence="12">Ge1_WD40 domain-containing protein</fullName>
    </submittedName>
</protein>